<dbReference type="AlphaFoldDB" id="A0A6P1D6V6"/>
<evidence type="ECO:0000313" key="4">
    <source>
        <dbReference type="Proteomes" id="UP000470876"/>
    </source>
</evidence>
<evidence type="ECO:0000313" key="2">
    <source>
        <dbReference type="EMBL" id="NEW56500.1"/>
    </source>
</evidence>
<comment type="caution">
    <text evidence="1">The sequence shown here is derived from an EMBL/GenBank/DDBJ whole genome shotgun (WGS) entry which is preliminary data.</text>
</comment>
<protein>
    <submittedName>
        <fullName evidence="1">Uncharacterized protein</fullName>
    </submittedName>
</protein>
<dbReference type="EMBL" id="JAAGUZ010000011">
    <property type="protein sequence ID" value="NEW43952.1"/>
    <property type="molecule type" value="Genomic_DNA"/>
</dbReference>
<name>A0A6P1D6V6_9NOCA</name>
<sequence length="199" mass="21251">MADHAEPEGLPGDTDPAYAPEREHFIGYTHQEIWDRVHEVMDPALLDRAAAVWRANAVALGEAFRVFGDATNREFARWSGHTADAAARATGEFVRAGTDTHEVCAAVAALLELDRDAAQTVRAAIPPPQPYCPLDDPAAEAIHGGQRRMDHDIAAAAVTADVQDLMTHVYSPAIPASGDRVPRFAVTRTDPTGGGGLPL</sequence>
<dbReference type="Proteomes" id="UP000468928">
    <property type="component" value="Unassembled WGS sequence"/>
</dbReference>
<dbReference type="InterPro" id="IPR038332">
    <property type="entry name" value="PPE_sf"/>
</dbReference>
<organism evidence="1 3">
    <name type="scientific">Nocardia cyriacigeorgica</name>
    <dbReference type="NCBI Taxonomy" id="135487"/>
    <lineage>
        <taxon>Bacteria</taxon>
        <taxon>Bacillati</taxon>
        <taxon>Actinomycetota</taxon>
        <taxon>Actinomycetes</taxon>
        <taxon>Mycobacteriales</taxon>
        <taxon>Nocardiaceae</taxon>
        <taxon>Nocardia</taxon>
    </lineage>
</organism>
<accession>A0A6P1D6V6</accession>
<dbReference type="RefSeq" id="WP_163828494.1">
    <property type="nucleotide sequence ID" value="NZ_JAAGUX010000018.1"/>
</dbReference>
<keyword evidence="4" id="KW-1185">Reference proteome</keyword>
<dbReference type="Gene3D" id="1.20.1260.20">
    <property type="entry name" value="PPE superfamily"/>
    <property type="match status" value="1"/>
</dbReference>
<gene>
    <name evidence="1" type="ORF">GV789_05685</name>
    <name evidence="2" type="ORF">GV794_12675</name>
</gene>
<dbReference type="Proteomes" id="UP000470876">
    <property type="component" value="Unassembled WGS sequence"/>
</dbReference>
<proteinExistence type="predicted"/>
<evidence type="ECO:0000313" key="3">
    <source>
        <dbReference type="Proteomes" id="UP000468928"/>
    </source>
</evidence>
<evidence type="ECO:0000313" key="1">
    <source>
        <dbReference type="EMBL" id="NEW43952.1"/>
    </source>
</evidence>
<dbReference type="EMBL" id="JAAGUX010000018">
    <property type="protein sequence ID" value="NEW56500.1"/>
    <property type="molecule type" value="Genomic_DNA"/>
</dbReference>
<reference evidence="3 4" key="1">
    <citation type="submission" date="2020-01" db="EMBL/GenBank/DDBJ databases">
        <title>Genetics and antimicrobial susceptibilities of Nocardia species isolated from the soil; a comparison with species isolated from humans.</title>
        <authorList>
            <person name="Carrasco G."/>
            <person name="Monzon S."/>
            <person name="Sansegundo M."/>
            <person name="Garcia E."/>
            <person name="Garrido N."/>
            <person name="Medina M.J."/>
            <person name="Villalon P."/>
            <person name="Ramirez-Arocha A.C."/>
            <person name="Jimenez P."/>
            <person name="Cuesta I."/>
            <person name="Valdezate S."/>
        </authorList>
    </citation>
    <scope>NUCLEOTIDE SEQUENCE [LARGE SCALE GENOMIC DNA]</scope>
    <source>
        <strain evidence="1 3">CNM20110639</strain>
        <strain evidence="2 4">CNM20110649</strain>
    </source>
</reference>